<evidence type="ECO:0000313" key="2">
    <source>
        <dbReference type="Proteomes" id="UP000010466"/>
    </source>
</evidence>
<reference evidence="2" key="1">
    <citation type="journal article" date="2013" name="Genome Announc.">
        <title>Complete genome sequence of Mycoplasma cynos strain C142.</title>
        <authorList>
            <person name="Walker C.A."/>
            <person name="Mannering S.A."/>
            <person name="Shields S."/>
            <person name="Blake D.P."/>
            <person name="Brownlie J."/>
        </authorList>
    </citation>
    <scope>NUCLEOTIDE SEQUENCE [LARGE SCALE GENOMIC DNA]</scope>
    <source>
        <strain evidence="2">C142</strain>
    </source>
</reference>
<dbReference type="AlphaFoldDB" id="L0RUA0"/>
<protein>
    <submittedName>
        <fullName evidence="1">Uncharacterized protein</fullName>
    </submittedName>
</protein>
<dbReference type="STRING" id="1246955.MCYN_0151"/>
<evidence type="ECO:0000313" key="1">
    <source>
        <dbReference type="EMBL" id="CCP23883.1"/>
    </source>
</evidence>
<gene>
    <name evidence="1" type="primary">MCYN0151</name>
    <name evidence="1" type="ordered locus">MCYN_0151</name>
</gene>
<dbReference type="KEGG" id="mcy:MCYN_0151"/>
<sequence length="64" mass="7384">MIKLYFLNPSGNRAVLKLLFPEFSNPFGYSVIRFCLYDLVWAGYFDLSVPSIKLYALITFSPEP</sequence>
<proteinExistence type="predicted"/>
<organism evidence="1 2">
    <name type="scientific">Mycoplasmopsis cynos (strain C142)</name>
    <name type="common">Mycoplasma cynos</name>
    <dbReference type="NCBI Taxonomy" id="1246955"/>
    <lineage>
        <taxon>Bacteria</taxon>
        <taxon>Bacillati</taxon>
        <taxon>Mycoplasmatota</taxon>
        <taxon>Mycoplasmoidales</taxon>
        <taxon>Metamycoplasmataceae</taxon>
        <taxon>Mycoplasmopsis</taxon>
    </lineage>
</organism>
<dbReference type="Proteomes" id="UP000010466">
    <property type="component" value="Chromosome"/>
</dbReference>
<accession>L0RUA0</accession>
<keyword evidence="2" id="KW-1185">Reference proteome</keyword>
<dbReference type="HOGENOM" id="CLU_2862970_0_0_14"/>
<name>L0RUA0_MYCC1</name>
<dbReference type="EMBL" id="HF559394">
    <property type="protein sequence ID" value="CCP23883.1"/>
    <property type="molecule type" value="Genomic_DNA"/>
</dbReference>